<feature type="region of interest" description="Disordered" evidence="1">
    <location>
        <begin position="1"/>
        <end position="29"/>
    </location>
</feature>
<evidence type="ECO:0000313" key="3">
    <source>
        <dbReference type="Proteomes" id="UP001177670"/>
    </source>
</evidence>
<keyword evidence="3" id="KW-1185">Reference proteome</keyword>
<evidence type="ECO:0000313" key="2">
    <source>
        <dbReference type="EMBL" id="KAK1131514.1"/>
    </source>
</evidence>
<evidence type="ECO:0000256" key="1">
    <source>
        <dbReference type="SAM" id="MobiDB-lite"/>
    </source>
</evidence>
<feature type="compositionally biased region" description="Low complexity" evidence="1">
    <location>
        <begin position="1"/>
        <end position="11"/>
    </location>
</feature>
<dbReference type="Proteomes" id="UP001177670">
    <property type="component" value="Unassembled WGS sequence"/>
</dbReference>
<name>A0AA40G5Z1_9HYME</name>
<organism evidence="2 3">
    <name type="scientific">Melipona bicolor</name>
    <dbReference type="NCBI Taxonomy" id="60889"/>
    <lineage>
        <taxon>Eukaryota</taxon>
        <taxon>Metazoa</taxon>
        <taxon>Ecdysozoa</taxon>
        <taxon>Arthropoda</taxon>
        <taxon>Hexapoda</taxon>
        <taxon>Insecta</taxon>
        <taxon>Pterygota</taxon>
        <taxon>Neoptera</taxon>
        <taxon>Endopterygota</taxon>
        <taxon>Hymenoptera</taxon>
        <taxon>Apocrita</taxon>
        <taxon>Aculeata</taxon>
        <taxon>Apoidea</taxon>
        <taxon>Anthophila</taxon>
        <taxon>Apidae</taxon>
        <taxon>Melipona</taxon>
    </lineage>
</organism>
<gene>
    <name evidence="2" type="ORF">K0M31_017791</name>
</gene>
<dbReference type="EMBL" id="JAHYIQ010000006">
    <property type="protein sequence ID" value="KAK1131514.1"/>
    <property type="molecule type" value="Genomic_DNA"/>
</dbReference>
<reference evidence="2" key="1">
    <citation type="submission" date="2021-10" db="EMBL/GenBank/DDBJ databases">
        <title>Melipona bicolor Genome sequencing and assembly.</title>
        <authorList>
            <person name="Araujo N.S."/>
            <person name="Arias M.C."/>
        </authorList>
    </citation>
    <scope>NUCLEOTIDE SEQUENCE</scope>
    <source>
        <strain evidence="2">USP_2M_L1-L4_2017</strain>
        <tissue evidence="2">Whole body</tissue>
    </source>
</reference>
<proteinExistence type="predicted"/>
<sequence>MESTSESSTSSLNSECDRNDDPPGYTEETIHEPKEVLRLIIMGQLSIILIQMTIEQSKVTVKSRSMTKFHVLSHKEYEVFHLINRSIDVNALPSNAHQQTEILVPFIKRFSQLLNTDIRSISQTVENIVSSSCEVVLDFDLQKLMQLSKKGDSTIRDIITEMFWRPRTESKLGNKCWFDWVDKGYVIPSYLTSADELDNLSRDYLCDQTIERSSRKLIMWYFLDINSSVGEDTYSLYRKAKKRGSRGKATKVFLVKDITILCDYTTKFHAVHVFRYSCNDSSKYKLDDSSIIDLLKNPLLPTKRPFPFIIKSYDSLTFKYSFYIVYANNIKITNENFYIMLTMLRNILLKMQIERVVIEKSDSLSLRRIFKMLKYIFRNQNITVVIGGEKNC</sequence>
<dbReference type="AlphaFoldDB" id="A0AA40G5Z1"/>
<accession>A0AA40G5Z1</accession>
<comment type="caution">
    <text evidence="2">The sequence shown here is derived from an EMBL/GenBank/DDBJ whole genome shotgun (WGS) entry which is preliminary data.</text>
</comment>
<protein>
    <submittedName>
        <fullName evidence="2">Uncharacterized protein</fullName>
    </submittedName>
</protein>